<evidence type="ECO:0000313" key="3">
    <source>
        <dbReference type="Proteomes" id="UP000034044"/>
    </source>
</evidence>
<feature type="transmembrane region" description="Helical" evidence="1">
    <location>
        <begin position="272"/>
        <end position="292"/>
    </location>
</feature>
<feature type="transmembrane region" description="Helical" evidence="1">
    <location>
        <begin position="20"/>
        <end position="39"/>
    </location>
</feature>
<feature type="transmembrane region" description="Helical" evidence="1">
    <location>
        <begin position="77"/>
        <end position="95"/>
    </location>
</feature>
<evidence type="ECO:0000256" key="1">
    <source>
        <dbReference type="SAM" id="Phobius"/>
    </source>
</evidence>
<proteinExistence type="predicted"/>
<accession>A0A0G0J0H2</accession>
<name>A0A0G0J0H2_9BACT</name>
<keyword evidence="1" id="KW-0812">Transmembrane</keyword>
<feature type="transmembrane region" description="Helical" evidence="1">
    <location>
        <begin position="51"/>
        <end position="71"/>
    </location>
</feature>
<dbReference type="AlphaFoldDB" id="A0A0G0J0H2"/>
<keyword evidence="1" id="KW-0472">Membrane</keyword>
<reference evidence="2 3" key="1">
    <citation type="journal article" date="2015" name="Nature">
        <title>rRNA introns, odd ribosomes, and small enigmatic genomes across a large radiation of phyla.</title>
        <authorList>
            <person name="Brown C.T."/>
            <person name="Hug L.A."/>
            <person name="Thomas B.C."/>
            <person name="Sharon I."/>
            <person name="Castelle C.J."/>
            <person name="Singh A."/>
            <person name="Wilkins M.J."/>
            <person name="Williams K.H."/>
            <person name="Banfield J.F."/>
        </authorList>
    </citation>
    <scope>NUCLEOTIDE SEQUENCE [LARGE SCALE GENOMIC DNA]</scope>
</reference>
<dbReference type="Proteomes" id="UP000034044">
    <property type="component" value="Unassembled WGS sequence"/>
</dbReference>
<feature type="transmembrane region" description="Helical" evidence="1">
    <location>
        <begin position="139"/>
        <end position="159"/>
    </location>
</feature>
<feature type="transmembrane region" description="Helical" evidence="1">
    <location>
        <begin position="298"/>
        <end position="317"/>
    </location>
</feature>
<comment type="caution">
    <text evidence="2">The sequence shown here is derived from an EMBL/GenBank/DDBJ whole genome shotgun (WGS) entry which is preliminary data.</text>
</comment>
<gene>
    <name evidence="2" type="ORF">US36_C0016G0002</name>
</gene>
<dbReference type="EMBL" id="LBSR01000016">
    <property type="protein sequence ID" value="KKQ21626.1"/>
    <property type="molecule type" value="Genomic_DNA"/>
</dbReference>
<sequence>MLNLTKDISVEAVEVDRSIFKIVSMAVIGAAAFAIFGYFLKLFVITGGINYLVFSSVALIFFLSVFFLQAFFIKSALMANLAILFECLVLASIFYDRIGSEAFLISAGLAFLFLVWANYSGGKELRNMIKINFWRVSKMVLPKAFAAAALFASVALIGLPNSEFFISKENFQKIFVPSATMAKRFFPDFDPALSINEIAVRMAERELEQTSQSQFLPKSTKTQLINQSVNEFENKISGWAGSSINTKANLTEAIYELIKNEYLSLPEKDRQLVLVGAIIFIFLMIEGFSLPIRIAVTFLAYIIYEILIAFGVVAVMLEGKSREIVVLK</sequence>
<evidence type="ECO:0000313" key="2">
    <source>
        <dbReference type="EMBL" id="KKQ21626.1"/>
    </source>
</evidence>
<protein>
    <submittedName>
        <fullName evidence="2">Uncharacterized protein</fullName>
    </submittedName>
</protein>
<feature type="transmembrane region" description="Helical" evidence="1">
    <location>
        <begin position="102"/>
        <end position="119"/>
    </location>
</feature>
<keyword evidence="1" id="KW-1133">Transmembrane helix</keyword>
<organism evidence="2 3">
    <name type="scientific">Candidatus Wolfebacteria bacterium GW2011_GWC1_37_10</name>
    <dbReference type="NCBI Taxonomy" id="1619010"/>
    <lineage>
        <taxon>Bacteria</taxon>
        <taxon>Candidatus Wolfeibacteriota</taxon>
    </lineage>
</organism>